<name>N1MVX5_9SPHN</name>
<proteinExistence type="predicted"/>
<protein>
    <submittedName>
        <fullName evidence="1">Transcriptional regulator, PadR family</fullName>
    </submittedName>
</protein>
<accession>N1MVX5</accession>
<dbReference type="AlphaFoldDB" id="N1MVX5"/>
<dbReference type="Proteomes" id="UP000013201">
    <property type="component" value="Unassembled WGS sequence"/>
</dbReference>
<comment type="caution">
    <text evidence="1">The sequence shown here is derived from an EMBL/GenBank/DDBJ whole genome shotgun (WGS) entry which is preliminary data.</text>
</comment>
<sequence>MSPYREGDVYAPSHGVVYPTLTLLADMGLIAEQPGQGSRKLFAGDGADRVAGAKGRA</sequence>
<evidence type="ECO:0000313" key="2">
    <source>
        <dbReference type="Proteomes" id="UP000013201"/>
    </source>
</evidence>
<gene>
    <name evidence="1" type="ORF">EBBID32_40720</name>
</gene>
<organism evidence="1 2">
    <name type="scientific">Sphingobium indicum BiD32</name>
    <dbReference type="NCBI Taxonomy" id="1301087"/>
    <lineage>
        <taxon>Bacteria</taxon>
        <taxon>Pseudomonadati</taxon>
        <taxon>Pseudomonadota</taxon>
        <taxon>Alphaproteobacteria</taxon>
        <taxon>Sphingomonadales</taxon>
        <taxon>Sphingomonadaceae</taxon>
        <taxon>Sphingobium</taxon>
    </lineage>
</organism>
<keyword evidence="2" id="KW-1185">Reference proteome</keyword>
<dbReference type="EMBL" id="CAVK010000221">
    <property type="protein sequence ID" value="CCW19702.1"/>
    <property type="molecule type" value="Genomic_DNA"/>
</dbReference>
<evidence type="ECO:0000313" key="1">
    <source>
        <dbReference type="EMBL" id="CCW19702.1"/>
    </source>
</evidence>
<reference evidence="2" key="2">
    <citation type="submission" date="2013-04" db="EMBL/GenBank/DDBJ databases">
        <title>Bisphenol A degrading Sphingobium sp. strain BiD32.</title>
        <authorList>
            <person name="Nielsen J.L."/>
            <person name="Zhou N.A."/>
            <person name="Kjeldal H."/>
        </authorList>
    </citation>
    <scope>NUCLEOTIDE SEQUENCE [LARGE SCALE GENOMIC DNA]</scope>
    <source>
        <strain evidence="2">BiD32</strain>
    </source>
</reference>
<reference evidence="1 2" key="1">
    <citation type="submission" date="2013-03" db="EMBL/GenBank/DDBJ databases">
        <authorList>
            <person name="Le V."/>
        </authorList>
    </citation>
    <scope>NUCLEOTIDE SEQUENCE [LARGE SCALE GENOMIC DNA]</scope>
    <source>
        <strain evidence="1 2">BiD32</strain>
    </source>
</reference>